<evidence type="ECO:0000313" key="5">
    <source>
        <dbReference type="EMBL" id="TDQ53271.1"/>
    </source>
</evidence>
<dbReference type="InterPro" id="IPR029063">
    <property type="entry name" value="SAM-dependent_MTases_sf"/>
</dbReference>
<reference evidence="5 6" key="1">
    <citation type="submission" date="2019-03" db="EMBL/GenBank/DDBJ databases">
        <title>Genomic Encyclopedia of Type Strains, Phase IV (KMG-IV): sequencing the most valuable type-strain genomes for metagenomic binning, comparative biology and taxonomic classification.</title>
        <authorList>
            <person name="Goeker M."/>
        </authorList>
    </citation>
    <scope>NUCLEOTIDE SEQUENCE [LARGE SCALE GENOMIC DNA]</scope>
    <source>
        <strain evidence="5 6">DSM 46770</strain>
    </source>
</reference>
<evidence type="ECO:0000256" key="2">
    <source>
        <dbReference type="ARBA" id="ARBA00022679"/>
    </source>
</evidence>
<evidence type="ECO:0000256" key="1">
    <source>
        <dbReference type="ARBA" id="ARBA00022603"/>
    </source>
</evidence>
<dbReference type="OrthoDB" id="279734at2"/>
<dbReference type="SUPFAM" id="SSF53335">
    <property type="entry name" value="S-adenosyl-L-methionine-dependent methyltransferases"/>
    <property type="match status" value="1"/>
</dbReference>
<feature type="domain" description="Methyltransferase" evidence="4">
    <location>
        <begin position="76"/>
        <end position="166"/>
    </location>
</feature>
<name>A0A4R6V3E8_9ACTN</name>
<proteinExistence type="predicted"/>
<dbReference type="CDD" id="cd02440">
    <property type="entry name" value="AdoMet_MTases"/>
    <property type="match status" value="1"/>
</dbReference>
<dbReference type="GO" id="GO:0032259">
    <property type="term" value="P:methylation"/>
    <property type="evidence" value="ECO:0007669"/>
    <property type="project" value="UniProtKB-KW"/>
</dbReference>
<sequence>MLRGMESGVREPVAGDAFGRVLERCRDAGAVPGAAFEVIERDDGYVAAADAVRYFTPAEELSGLDRWACERARGRVLDVGCGAGRHALALRGMGRAVVGLDASPGAVRVARGRGVEAVVGTVQEPPPGLGVFDTVLLLGNNLGLLGGREQARTVLEGLAGLVAPGGRLIGSGFDPRADGTGPGRADADHAAYHAWNRERGRMPGQVRMRVRDGGVATPWFDYLLLSCQELAGIVEPTPWRIEHVETGGRDYTAVLAPDA</sequence>
<comment type="caution">
    <text evidence="5">The sequence shown here is derived from an EMBL/GenBank/DDBJ whole genome shotgun (WGS) entry which is preliminary data.</text>
</comment>
<protein>
    <submittedName>
        <fullName evidence="5">Methyltransferase family protein</fullName>
    </submittedName>
</protein>
<dbReference type="PANTHER" id="PTHR43464">
    <property type="entry name" value="METHYLTRANSFERASE"/>
    <property type="match status" value="1"/>
</dbReference>
<accession>A0A4R6V3E8</accession>
<gene>
    <name evidence="5" type="ORF">EV190_10460</name>
</gene>
<dbReference type="InterPro" id="IPR041698">
    <property type="entry name" value="Methyltransf_25"/>
</dbReference>
<dbReference type="GO" id="GO:0008168">
    <property type="term" value="F:methyltransferase activity"/>
    <property type="evidence" value="ECO:0007669"/>
    <property type="project" value="UniProtKB-KW"/>
</dbReference>
<dbReference type="Gene3D" id="3.40.50.150">
    <property type="entry name" value="Vaccinia Virus protein VP39"/>
    <property type="match status" value="1"/>
</dbReference>
<dbReference type="Pfam" id="PF13649">
    <property type="entry name" value="Methyltransf_25"/>
    <property type="match status" value="1"/>
</dbReference>
<keyword evidence="6" id="KW-1185">Reference proteome</keyword>
<evidence type="ECO:0000256" key="3">
    <source>
        <dbReference type="ARBA" id="ARBA00022691"/>
    </source>
</evidence>
<evidence type="ECO:0000259" key="4">
    <source>
        <dbReference type="Pfam" id="PF13649"/>
    </source>
</evidence>
<keyword evidence="3" id="KW-0949">S-adenosyl-L-methionine</keyword>
<dbReference type="EMBL" id="SNYN01000004">
    <property type="protein sequence ID" value="TDQ53271.1"/>
    <property type="molecule type" value="Genomic_DNA"/>
</dbReference>
<dbReference type="AlphaFoldDB" id="A0A4R6V3E8"/>
<evidence type="ECO:0000313" key="6">
    <source>
        <dbReference type="Proteomes" id="UP000295281"/>
    </source>
</evidence>
<organism evidence="5 6">
    <name type="scientific">Actinorugispora endophytica</name>
    <dbReference type="NCBI Taxonomy" id="1605990"/>
    <lineage>
        <taxon>Bacteria</taxon>
        <taxon>Bacillati</taxon>
        <taxon>Actinomycetota</taxon>
        <taxon>Actinomycetes</taxon>
        <taxon>Streptosporangiales</taxon>
        <taxon>Nocardiopsidaceae</taxon>
        <taxon>Actinorugispora</taxon>
    </lineage>
</organism>
<keyword evidence="1 5" id="KW-0489">Methyltransferase</keyword>
<dbReference type="Proteomes" id="UP000295281">
    <property type="component" value="Unassembled WGS sequence"/>
</dbReference>
<dbReference type="PANTHER" id="PTHR43464:SF19">
    <property type="entry name" value="UBIQUINONE BIOSYNTHESIS O-METHYLTRANSFERASE, MITOCHONDRIAL"/>
    <property type="match status" value="1"/>
</dbReference>
<keyword evidence="2 5" id="KW-0808">Transferase</keyword>